<accession>A0ACD4CXX2</accession>
<reference evidence="1" key="1">
    <citation type="submission" date="2022-09" db="EMBL/GenBank/DDBJ databases">
        <title>Interaction between co-microsymbionts with complementary sets of symbiotic genes in legume-rhizobium systems.</title>
        <authorList>
            <person name="Safronova V."/>
            <person name="Sazanova A."/>
            <person name="Afonin A."/>
            <person name="Chirak E."/>
        </authorList>
    </citation>
    <scope>NUCLEOTIDE SEQUENCE</scope>
    <source>
        <strain evidence="1">A18/3m</strain>
    </source>
</reference>
<sequence>MSKNALSLGMLCILLSVGNPFAQEMPQAKQPVRVGLYVSPPFVIQEKDQFTGMAVELWESLARAQGLQTDYISFPTVRALLDATANSDVDVAVTNLTITQDRAQRMDFTYPWFDAGLRIMVNERQGTGFLEVVTGLRDSGFLRAYAWIAFVVAAATGLLTLLDRRFAPDFPRRWRDGIAESFFSVMSIAAGKPTGRKNVFGWVGRIWQGLWLVCGIAVLAFVTSSVATVMTTLSLTNQINSLSDLPGKAVGVFTGSVSEDFARNSGLELHSFPDIDAAVAALLDGGITAIIGDAPVLEYYAHRHPEQRVDVIGGVFEPDKYGFGLPLNSSSTRRLTVELIGAHERGLVEELHAKYFGESP</sequence>
<geneLocation type="plasmid" evidence="1 2">
    <name>p_unnamed1</name>
</geneLocation>
<evidence type="ECO:0000313" key="2">
    <source>
        <dbReference type="Proteomes" id="UP001061991"/>
    </source>
</evidence>
<name>A0ACD4CXX2_9HYPH</name>
<organism evidence="1 2">
    <name type="scientific">Phyllobacterium zundukense</name>
    <dbReference type="NCBI Taxonomy" id="1867719"/>
    <lineage>
        <taxon>Bacteria</taxon>
        <taxon>Pseudomonadati</taxon>
        <taxon>Pseudomonadota</taxon>
        <taxon>Alphaproteobacteria</taxon>
        <taxon>Hyphomicrobiales</taxon>
        <taxon>Phyllobacteriaceae</taxon>
        <taxon>Phyllobacterium</taxon>
    </lineage>
</organism>
<dbReference type="EMBL" id="CP104972">
    <property type="protein sequence ID" value="UXN58419.1"/>
    <property type="molecule type" value="Genomic_DNA"/>
</dbReference>
<keyword evidence="1" id="KW-0614">Plasmid</keyword>
<proteinExistence type="predicted"/>
<dbReference type="Proteomes" id="UP001061991">
    <property type="component" value="Plasmid p_unnamed1"/>
</dbReference>
<evidence type="ECO:0000313" key="1">
    <source>
        <dbReference type="EMBL" id="UXN58419.1"/>
    </source>
</evidence>
<keyword evidence="2" id="KW-1185">Reference proteome</keyword>
<protein>
    <submittedName>
        <fullName evidence="1">Transporter substrate-binding domain-containing protein</fullName>
    </submittedName>
</protein>
<gene>
    <name evidence="1" type="ORF">N8E88_10245</name>
</gene>